<gene>
    <name evidence="2" type="ORF">SAMN05421640_3593</name>
</gene>
<dbReference type="AlphaFoldDB" id="A0A239M2A8"/>
<evidence type="ECO:0000313" key="3">
    <source>
        <dbReference type="Proteomes" id="UP000198393"/>
    </source>
</evidence>
<dbReference type="RefSeq" id="WP_089358258.1">
    <property type="nucleotide sequence ID" value="NZ_FZPD01000006.1"/>
</dbReference>
<proteinExistence type="predicted"/>
<feature type="signal peptide" evidence="1">
    <location>
        <begin position="1"/>
        <end position="22"/>
    </location>
</feature>
<evidence type="ECO:0000256" key="1">
    <source>
        <dbReference type="SAM" id="SignalP"/>
    </source>
</evidence>
<name>A0A239M2A8_EKHLU</name>
<accession>A0A239M2A8</accession>
<keyword evidence="1" id="KW-0732">Signal</keyword>
<reference evidence="2 3" key="1">
    <citation type="submission" date="2017-06" db="EMBL/GenBank/DDBJ databases">
        <authorList>
            <person name="Kim H.J."/>
            <person name="Triplett B.A."/>
        </authorList>
    </citation>
    <scope>NUCLEOTIDE SEQUENCE [LARGE SCALE GENOMIC DNA]</scope>
    <source>
        <strain evidence="2 3">DSM 19307</strain>
    </source>
</reference>
<dbReference type="EMBL" id="FZPD01000006">
    <property type="protein sequence ID" value="SNT36811.1"/>
    <property type="molecule type" value="Genomic_DNA"/>
</dbReference>
<organism evidence="2 3">
    <name type="scientific">Ekhidna lutea</name>
    <dbReference type="NCBI Taxonomy" id="447679"/>
    <lineage>
        <taxon>Bacteria</taxon>
        <taxon>Pseudomonadati</taxon>
        <taxon>Bacteroidota</taxon>
        <taxon>Cytophagia</taxon>
        <taxon>Cytophagales</taxon>
        <taxon>Reichenbachiellaceae</taxon>
        <taxon>Ekhidna</taxon>
    </lineage>
</organism>
<evidence type="ECO:0000313" key="2">
    <source>
        <dbReference type="EMBL" id="SNT36811.1"/>
    </source>
</evidence>
<sequence length="376" mass="42227">MKTIRLIIAGMLLCASVDFTYAQSFDEERMDRDLKIAENILSTLARGESRSIFYDNVESNYIQDYGVIFSIPQSTFVFKASGSSVVYRSSGGGSAVVVAPEAPEPDDEERRVIEDKRRVEIKGDELAELAEENLREQMTTFLVDYADLIGQLKPSDRIIVQTSGKNDRIFVSGRNSVKKQSGLTAQILKSDLIAFKQGKLDRSEVIGKISFTSNENKEVAKDLELFATIFARLYEPDLSSTYYMSSRSIGYTNLEGYGVTFSMKMYSSTSDGGIHTIRTTGETGLSQEERNEKVNAMYPQFEQTFKENLLDYGRTIRSMKPEEMLTFKVKLTECRGCEMPEEIEVSVKGEVLKGYDSGSLSKESALKKISVTKKRD</sequence>
<dbReference type="Proteomes" id="UP000198393">
    <property type="component" value="Unassembled WGS sequence"/>
</dbReference>
<protein>
    <submittedName>
        <fullName evidence="2">Uncharacterized protein</fullName>
    </submittedName>
</protein>
<feature type="chain" id="PRO_5012037409" evidence="1">
    <location>
        <begin position="23"/>
        <end position="376"/>
    </location>
</feature>
<keyword evidence="3" id="KW-1185">Reference proteome</keyword>
<dbReference type="OrthoDB" id="977823at2"/>